<dbReference type="OrthoDB" id="9810445at2"/>
<dbReference type="PANTHER" id="PTHR22726">
    <property type="entry name" value="METALLOENDOPEPTIDASE OMA1"/>
    <property type="match status" value="1"/>
</dbReference>
<proteinExistence type="inferred from homology"/>
<dbReference type="GO" id="GO:0004222">
    <property type="term" value="F:metalloendopeptidase activity"/>
    <property type="evidence" value="ECO:0007669"/>
    <property type="project" value="InterPro"/>
</dbReference>
<keyword evidence="3 6" id="KW-0378">Hydrolase</keyword>
<keyword evidence="1 6" id="KW-0645">Protease</keyword>
<evidence type="ECO:0000256" key="1">
    <source>
        <dbReference type="ARBA" id="ARBA00022670"/>
    </source>
</evidence>
<dbReference type="InterPro" id="IPR051156">
    <property type="entry name" value="Mito/Outer_Membr_Metalloprot"/>
</dbReference>
<keyword evidence="2" id="KW-0479">Metal-binding</keyword>
<keyword evidence="5 6" id="KW-0482">Metalloprotease</keyword>
<dbReference type="GO" id="GO:0016020">
    <property type="term" value="C:membrane"/>
    <property type="evidence" value="ECO:0007669"/>
    <property type="project" value="TreeGrafter"/>
</dbReference>
<sequence length="348" mass="37727">MTSPSKLYGQNSFGEVWGYAYAPQVSTRLKARLLRDAKGLRLVTEAGEELHAGAPSSRERISGGPCLMQFDDKWTFDTDDIDGVELLLGPADDGWISDLEHWHPRLFAFVALCLVGAVIIWKWGLDLLVAGAIALTPTVFVTSLDSGNLAAMDRILTDPTELSQADQTMVRNIFQKVTDHAPHAPYGEYRLEFRKADAMGPNAFALPGGTVVVTDALIKDFNDPDIIAGIIGHELAHVSERHSLQQLYRSLSAFMLISLMAGDVGPVLEDVLLEGSAIASLAYSREHEAEADVIGVKTSHAAGYDASALATFFETLSADYGEGGPEWMSTHPSHADRVETIKSLSAEQ</sequence>
<name>A0A3N4UNU6_9RHOB</name>
<evidence type="ECO:0000256" key="3">
    <source>
        <dbReference type="ARBA" id="ARBA00022801"/>
    </source>
</evidence>
<protein>
    <submittedName>
        <fullName evidence="8">Peptidase M48-like protein</fullName>
    </submittedName>
</protein>
<dbReference type="EMBL" id="RKQK01000001">
    <property type="protein sequence ID" value="RPE71698.1"/>
    <property type="molecule type" value="Genomic_DNA"/>
</dbReference>
<dbReference type="Gene3D" id="3.30.2010.10">
    <property type="entry name" value="Metalloproteases ('zincins'), catalytic domain"/>
    <property type="match status" value="1"/>
</dbReference>
<comment type="caution">
    <text evidence="8">The sequence shown here is derived from an EMBL/GenBank/DDBJ whole genome shotgun (WGS) entry which is preliminary data.</text>
</comment>
<comment type="cofactor">
    <cofactor evidence="6">
        <name>Zn(2+)</name>
        <dbReference type="ChEBI" id="CHEBI:29105"/>
    </cofactor>
    <text evidence="6">Binds 1 zinc ion per subunit.</text>
</comment>
<dbReference type="GO" id="GO:0046872">
    <property type="term" value="F:metal ion binding"/>
    <property type="evidence" value="ECO:0007669"/>
    <property type="project" value="UniProtKB-KW"/>
</dbReference>
<evidence type="ECO:0000256" key="6">
    <source>
        <dbReference type="RuleBase" id="RU003983"/>
    </source>
</evidence>
<evidence type="ECO:0000259" key="7">
    <source>
        <dbReference type="Pfam" id="PF01435"/>
    </source>
</evidence>
<dbReference type="CDD" id="cd07332">
    <property type="entry name" value="M48C_Oma1_like"/>
    <property type="match status" value="1"/>
</dbReference>
<gene>
    <name evidence="8" type="ORF">EDD53_0824</name>
</gene>
<feature type="domain" description="Peptidase M48" evidence="7">
    <location>
        <begin position="169"/>
        <end position="343"/>
    </location>
</feature>
<keyword evidence="9" id="KW-1185">Reference proteome</keyword>
<dbReference type="GO" id="GO:0051603">
    <property type="term" value="P:proteolysis involved in protein catabolic process"/>
    <property type="evidence" value="ECO:0007669"/>
    <property type="project" value="TreeGrafter"/>
</dbReference>
<evidence type="ECO:0000256" key="5">
    <source>
        <dbReference type="ARBA" id="ARBA00023049"/>
    </source>
</evidence>
<dbReference type="PANTHER" id="PTHR22726:SF1">
    <property type="entry name" value="METALLOENDOPEPTIDASE OMA1, MITOCHONDRIAL"/>
    <property type="match status" value="1"/>
</dbReference>
<dbReference type="RefSeq" id="WP_123791889.1">
    <property type="nucleotide sequence ID" value="NZ_RKQK01000001.1"/>
</dbReference>
<evidence type="ECO:0000256" key="4">
    <source>
        <dbReference type="ARBA" id="ARBA00022833"/>
    </source>
</evidence>
<dbReference type="Proteomes" id="UP000269689">
    <property type="component" value="Unassembled WGS sequence"/>
</dbReference>
<reference evidence="8 9" key="1">
    <citation type="submission" date="2018-11" db="EMBL/GenBank/DDBJ databases">
        <title>Genomic Encyclopedia of Type Strains, Phase IV (KMG-IV): sequencing the most valuable type-strain genomes for metagenomic binning, comparative biology and taxonomic classification.</title>
        <authorList>
            <person name="Goeker M."/>
        </authorList>
    </citation>
    <scope>NUCLEOTIDE SEQUENCE [LARGE SCALE GENOMIC DNA]</scope>
    <source>
        <strain evidence="8 9">DSM 104731</strain>
    </source>
</reference>
<evidence type="ECO:0000256" key="2">
    <source>
        <dbReference type="ARBA" id="ARBA00022723"/>
    </source>
</evidence>
<keyword evidence="4 6" id="KW-0862">Zinc</keyword>
<dbReference type="Pfam" id="PF01435">
    <property type="entry name" value="Peptidase_M48"/>
    <property type="match status" value="1"/>
</dbReference>
<evidence type="ECO:0000313" key="8">
    <source>
        <dbReference type="EMBL" id="RPE71698.1"/>
    </source>
</evidence>
<dbReference type="InterPro" id="IPR001915">
    <property type="entry name" value="Peptidase_M48"/>
</dbReference>
<accession>A0A3N4UNU6</accession>
<evidence type="ECO:0000313" key="9">
    <source>
        <dbReference type="Proteomes" id="UP000269689"/>
    </source>
</evidence>
<comment type="similarity">
    <text evidence="6">Belongs to the peptidase M48 family.</text>
</comment>
<organism evidence="8 9">
    <name type="scientific">Pacificibacter maritimus</name>
    <dbReference type="NCBI Taxonomy" id="762213"/>
    <lineage>
        <taxon>Bacteria</taxon>
        <taxon>Pseudomonadati</taxon>
        <taxon>Pseudomonadota</taxon>
        <taxon>Alphaproteobacteria</taxon>
        <taxon>Rhodobacterales</taxon>
        <taxon>Roseobacteraceae</taxon>
        <taxon>Pacificibacter</taxon>
    </lineage>
</organism>
<dbReference type="AlphaFoldDB" id="A0A3N4UNU6"/>